<organism evidence="2">
    <name type="scientific">Brassica napus</name>
    <name type="common">Rape</name>
    <dbReference type="NCBI Taxonomy" id="3708"/>
    <lineage>
        <taxon>Eukaryota</taxon>
        <taxon>Viridiplantae</taxon>
        <taxon>Streptophyta</taxon>
        <taxon>Embryophyta</taxon>
        <taxon>Tracheophyta</taxon>
        <taxon>Spermatophyta</taxon>
        <taxon>Magnoliopsida</taxon>
        <taxon>eudicotyledons</taxon>
        <taxon>Gunneridae</taxon>
        <taxon>Pentapetalae</taxon>
        <taxon>rosids</taxon>
        <taxon>malvids</taxon>
        <taxon>Brassicales</taxon>
        <taxon>Brassicaceae</taxon>
        <taxon>Brassiceae</taxon>
        <taxon>Brassica</taxon>
    </lineage>
</organism>
<feature type="compositionally biased region" description="Polar residues" evidence="1">
    <location>
        <begin position="160"/>
        <end position="170"/>
    </location>
</feature>
<evidence type="ECO:0000256" key="1">
    <source>
        <dbReference type="SAM" id="MobiDB-lite"/>
    </source>
</evidence>
<accession>A0A816ZTN7</accession>
<dbReference type="AlphaFoldDB" id="A0A816ZTN7"/>
<proteinExistence type="predicted"/>
<feature type="compositionally biased region" description="Low complexity" evidence="1">
    <location>
        <begin position="136"/>
        <end position="159"/>
    </location>
</feature>
<gene>
    <name evidence="2" type="ORF">DARMORV10_A08P12130.1</name>
</gene>
<feature type="region of interest" description="Disordered" evidence="1">
    <location>
        <begin position="128"/>
        <end position="189"/>
    </location>
</feature>
<dbReference type="Proteomes" id="UP001295469">
    <property type="component" value="Chromosome A08"/>
</dbReference>
<protein>
    <submittedName>
        <fullName evidence="2">(rape) hypothetical protein</fullName>
    </submittedName>
</protein>
<name>A0A816ZTN7_BRANA</name>
<reference evidence="2" key="1">
    <citation type="submission" date="2021-01" db="EMBL/GenBank/DDBJ databases">
        <authorList>
            <consortium name="Genoscope - CEA"/>
            <person name="William W."/>
        </authorList>
    </citation>
    <scope>NUCLEOTIDE SEQUENCE</scope>
</reference>
<sequence>MVVLFVVSTKALSLLRTVLLSSVYWLKTVSSLITSSLLRLYVLITASTCLPFQVPRPSANVLVSVRLTPRVMLERLLDAQNSLEGYEVITKDTSKRRHRDTIFVPRREGNAHVDQSLDFLRSVHTQLPRNQRSPVMSTTKTASSPPATASMSASKSPTTFEQKPFSNNGKHASASKIRGYRPVSQGQKRSHLVLPGVPELWESVDEEDDLISSRSGCWNLSHVHAGIRMLESGFVFYGV</sequence>
<dbReference type="EMBL" id="HG994362">
    <property type="protein sequence ID" value="CAF2231842.1"/>
    <property type="molecule type" value="Genomic_DNA"/>
</dbReference>
<evidence type="ECO:0000313" key="2">
    <source>
        <dbReference type="EMBL" id="CAF2231842.1"/>
    </source>
</evidence>